<reference evidence="2 3" key="1">
    <citation type="submission" date="2020-08" db="EMBL/GenBank/DDBJ databases">
        <title>A novel species.</title>
        <authorList>
            <person name="Gao J."/>
        </authorList>
    </citation>
    <scope>NUCLEOTIDE SEQUENCE [LARGE SCALE GENOMIC DNA]</scope>
    <source>
        <strain evidence="2 3">CRXT-G-22</strain>
    </source>
</reference>
<keyword evidence="1" id="KW-1133">Transmembrane helix</keyword>
<keyword evidence="3" id="KW-1185">Reference proteome</keyword>
<evidence type="ECO:0000313" key="2">
    <source>
        <dbReference type="EMBL" id="QNP70287.1"/>
    </source>
</evidence>
<dbReference type="AlphaFoldDB" id="A0A7H0IBX1"/>
<protein>
    <submittedName>
        <fullName evidence="2">Uncharacterized protein</fullName>
    </submittedName>
</protein>
<organism evidence="2 3">
    <name type="scientific">Streptomyces roseirectus</name>
    <dbReference type="NCBI Taxonomy" id="2768066"/>
    <lineage>
        <taxon>Bacteria</taxon>
        <taxon>Bacillati</taxon>
        <taxon>Actinomycetota</taxon>
        <taxon>Actinomycetes</taxon>
        <taxon>Kitasatosporales</taxon>
        <taxon>Streptomycetaceae</taxon>
        <taxon>Streptomyces</taxon>
    </lineage>
</organism>
<evidence type="ECO:0000313" key="3">
    <source>
        <dbReference type="Proteomes" id="UP000516052"/>
    </source>
</evidence>
<sequence length="76" mass="7959">MSDGGGRGARVRRWVVAVWAALVVVGGGVTLWLQDSARPPAPRGWYEAPSSLPTPPTASYSCPPGAMCPYAVYAGR</sequence>
<feature type="transmembrane region" description="Helical" evidence="1">
    <location>
        <begin position="14"/>
        <end position="33"/>
    </location>
</feature>
<name>A0A7H0IBX1_9ACTN</name>
<dbReference type="Proteomes" id="UP000516052">
    <property type="component" value="Chromosome"/>
</dbReference>
<gene>
    <name evidence="2" type="ORF">IAG44_13080</name>
</gene>
<keyword evidence="1" id="KW-0472">Membrane</keyword>
<keyword evidence="1" id="KW-0812">Transmembrane</keyword>
<accession>A0A7H0IBX1</accession>
<dbReference type="EMBL" id="CP060828">
    <property type="protein sequence ID" value="QNP70287.1"/>
    <property type="molecule type" value="Genomic_DNA"/>
</dbReference>
<dbReference type="RefSeq" id="WP_187747302.1">
    <property type="nucleotide sequence ID" value="NZ_CP060828.1"/>
</dbReference>
<proteinExistence type="predicted"/>
<dbReference type="KEGG" id="sroi:IAG44_13080"/>
<evidence type="ECO:0000256" key="1">
    <source>
        <dbReference type="SAM" id="Phobius"/>
    </source>
</evidence>